<evidence type="ECO:0000313" key="5">
    <source>
        <dbReference type="Proteomes" id="UP000638648"/>
    </source>
</evidence>
<organism evidence="4 5">
    <name type="scientific">Actinopolymorpha pittospori</name>
    <dbReference type="NCBI Taxonomy" id="648752"/>
    <lineage>
        <taxon>Bacteria</taxon>
        <taxon>Bacillati</taxon>
        <taxon>Actinomycetota</taxon>
        <taxon>Actinomycetes</taxon>
        <taxon>Propionibacteriales</taxon>
        <taxon>Actinopolymorphaceae</taxon>
        <taxon>Actinopolymorpha</taxon>
    </lineage>
</organism>
<reference evidence="4" key="1">
    <citation type="submission" date="2020-10" db="EMBL/GenBank/DDBJ databases">
        <title>Sequencing the genomes of 1000 actinobacteria strains.</title>
        <authorList>
            <person name="Klenk H.-P."/>
        </authorList>
    </citation>
    <scope>NUCLEOTIDE SEQUENCE</scope>
    <source>
        <strain evidence="4">DSM 45354</strain>
    </source>
</reference>
<dbReference type="Gene3D" id="1.50.10.100">
    <property type="entry name" value="Chondroitin AC/alginate lyase"/>
    <property type="match status" value="1"/>
</dbReference>
<dbReference type="SUPFAM" id="SSF48230">
    <property type="entry name" value="Chondroitin AC/alginate lyase"/>
    <property type="match status" value="1"/>
</dbReference>
<evidence type="ECO:0000259" key="3">
    <source>
        <dbReference type="Pfam" id="PF07940"/>
    </source>
</evidence>
<name>A0A927RC17_9ACTN</name>
<dbReference type="InterPro" id="IPR012480">
    <property type="entry name" value="Hepar_II_III_C"/>
</dbReference>
<dbReference type="AlphaFoldDB" id="A0A927RC17"/>
<dbReference type="GO" id="GO:0030313">
    <property type="term" value="C:cell envelope"/>
    <property type="evidence" value="ECO:0007669"/>
    <property type="project" value="UniProtKB-SubCell"/>
</dbReference>
<dbReference type="RefSeq" id="WP_192750747.1">
    <property type="nucleotide sequence ID" value="NZ_BAABJL010000109.1"/>
</dbReference>
<feature type="domain" description="Heparinase II/III-like C-terminal" evidence="3">
    <location>
        <begin position="430"/>
        <end position="567"/>
    </location>
</feature>
<evidence type="ECO:0000256" key="1">
    <source>
        <dbReference type="ARBA" id="ARBA00004196"/>
    </source>
</evidence>
<evidence type="ECO:0000256" key="2">
    <source>
        <dbReference type="SAM" id="MobiDB-lite"/>
    </source>
</evidence>
<dbReference type="EMBL" id="JADBEM010000001">
    <property type="protein sequence ID" value="MBE1606660.1"/>
    <property type="molecule type" value="Genomic_DNA"/>
</dbReference>
<keyword evidence="5" id="KW-1185">Reference proteome</keyword>
<feature type="compositionally biased region" description="Pro residues" evidence="2">
    <location>
        <begin position="1"/>
        <end position="17"/>
    </location>
</feature>
<dbReference type="Gene3D" id="2.70.98.70">
    <property type="match status" value="1"/>
</dbReference>
<proteinExistence type="predicted"/>
<comment type="subcellular location">
    <subcellularLocation>
        <location evidence="1">Cell envelope</location>
    </subcellularLocation>
</comment>
<feature type="region of interest" description="Disordered" evidence="2">
    <location>
        <begin position="1"/>
        <end position="23"/>
    </location>
</feature>
<sequence>MQPSSPTSPLPHPPSSTPPESLAAFRDPDLLARVLPGPGRWRPVPDVSDRGFWDSVDEATRQDVLRRAEELSARPWPVLTASLWRDFIETGTRIRYEDEYFGRRRRTVASVLAALLTDDARWHDDVLDGVWLMLEETTWCVPAHDFSAREEGVRLPDPARPSLDLFAAETGALLAWTVAVLGERLDARSPLVTRRVVEEVRERILVPQRTDDSWVWFGRTRRPVNNWNPWINSNVLACSLLLDESAEDIVTTVSRAVEGLDVFVSGYPEDGGCDEGQMYWWRAGASLSECLAQLYDATGGVLDGFAIPKIAAIVHYPHRVHIADGWYVNVGDGPARIESADTAEPHVLYHFGRRTGDAEACAHARFMRGGGPVTTPRLSLGRSLFALADQDWRDAPSTPAPLVGQAWWPDTQLLTAREQAGRVEGLFVSVKGGHNGESHNHNDIGTVLVAVDGHPALVDAGVAQYTRQHFGPRRYEIWTMRSDYHNLPNVDGHEQLPGTEFAARDVTAKLGEERAEVRLDIAGAYPEDAGLLHWWREVALDRGDAARISWRDEWELDHDPHAITLHLIVAAEPDCQSAGSILVPTPARSLVIDHRGFEPPVVERIDLDDRRLRGAWGEALWRITMTAAVPSRRGSWELDLYAGAAE</sequence>
<accession>A0A927RC17</accession>
<gene>
    <name evidence="4" type="ORF">HEB94_003508</name>
</gene>
<dbReference type="InterPro" id="IPR008929">
    <property type="entry name" value="Chondroitin_lyas"/>
</dbReference>
<evidence type="ECO:0000313" key="4">
    <source>
        <dbReference type="EMBL" id="MBE1606660.1"/>
    </source>
</evidence>
<dbReference type="Proteomes" id="UP000638648">
    <property type="component" value="Unassembled WGS sequence"/>
</dbReference>
<dbReference type="Pfam" id="PF07940">
    <property type="entry name" value="Hepar_II_III_C"/>
    <property type="match status" value="1"/>
</dbReference>
<dbReference type="GO" id="GO:0016829">
    <property type="term" value="F:lyase activity"/>
    <property type="evidence" value="ECO:0007669"/>
    <property type="project" value="InterPro"/>
</dbReference>
<comment type="caution">
    <text evidence="4">The sequence shown here is derived from an EMBL/GenBank/DDBJ whole genome shotgun (WGS) entry which is preliminary data.</text>
</comment>
<protein>
    <recommendedName>
        <fullName evidence="3">Heparinase II/III-like C-terminal domain-containing protein</fullName>
    </recommendedName>
</protein>